<evidence type="ECO:0000313" key="3">
    <source>
        <dbReference type="EMBL" id="CAL6100355.1"/>
    </source>
</evidence>
<dbReference type="EMBL" id="CAXDID020000529">
    <property type="protein sequence ID" value="CAL6100355.1"/>
    <property type="molecule type" value="Genomic_DNA"/>
</dbReference>
<feature type="coiled-coil region" evidence="1">
    <location>
        <begin position="99"/>
        <end position="268"/>
    </location>
</feature>
<dbReference type="AlphaFoldDB" id="A0AA86NDL4"/>
<proteinExistence type="predicted"/>
<evidence type="ECO:0000313" key="2">
    <source>
        <dbReference type="EMBL" id="CAI9917842.1"/>
    </source>
</evidence>
<sequence>MQNPDVQYQLHVQQQQISDLQRQASQLQRLTAAIRSMYSEFYSQHPVEDEPALITLDKLRSQLRILIQTKKSGETIMRAGLNSADDDCVRKLDDKVLENRKLVQDILKLQQKLEEQNERLRVIDKCHEEEIQRIKIQNKQMREENAKMKELETQLKDAVVERDRLIKNRDTRLGRIAELETKLQQKDIDNQNAIHQAQTSNVKQINELLEEQKIHLKQIQEAADKDVQIKELKMQLRSVKENLNVRHLESAQQQVIELNKKLQLKNAENTEINQVMNEMMLKFQRMELDYNHREAQFQQLAKENEDLTTKKRANVNQSQKVLTKEEKEKITQHYSALTYEEKLKDKDKEIDELASRVRRLLALQHKANLAQKSFQDEKQILEKQIQAQREEISQLRKLQVGKALPEIAQKEVKTVTVNEDLMRDLQNMKAFGVTANSVFNSKTTGRIQKSRPLTGQKVFELDEVPDTLRPATGRKVDQGKGYGFGAGQMLGGLDVEYKFGVK</sequence>
<name>A0AA86NDL4_9EUKA</name>
<gene>
    <name evidence="2" type="ORF">HINF_LOCUS5487</name>
    <name evidence="3" type="ORF">HINF_LOCUS70518</name>
</gene>
<dbReference type="EMBL" id="CATOUU010000142">
    <property type="protein sequence ID" value="CAI9917842.1"/>
    <property type="molecule type" value="Genomic_DNA"/>
</dbReference>
<keyword evidence="1" id="KW-0175">Coiled coil</keyword>
<comment type="caution">
    <text evidence="2">The sequence shown here is derived from an EMBL/GenBank/DDBJ whole genome shotgun (WGS) entry which is preliminary data.</text>
</comment>
<evidence type="ECO:0000256" key="1">
    <source>
        <dbReference type="SAM" id="Coils"/>
    </source>
</evidence>
<keyword evidence="4" id="KW-1185">Reference proteome</keyword>
<reference evidence="3 4" key="2">
    <citation type="submission" date="2024-07" db="EMBL/GenBank/DDBJ databases">
        <authorList>
            <person name="Akdeniz Z."/>
        </authorList>
    </citation>
    <scope>NUCLEOTIDE SEQUENCE [LARGE SCALE GENOMIC DNA]</scope>
</reference>
<accession>A0AA86NDL4</accession>
<evidence type="ECO:0000313" key="4">
    <source>
        <dbReference type="Proteomes" id="UP001642409"/>
    </source>
</evidence>
<reference evidence="2" key="1">
    <citation type="submission" date="2023-06" db="EMBL/GenBank/DDBJ databases">
        <authorList>
            <person name="Kurt Z."/>
        </authorList>
    </citation>
    <scope>NUCLEOTIDE SEQUENCE</scope>
</reference>
<dbReference type="Proteomes" id="UP001642409">
    <property type="component" value="Unassembled WGS sequence"/>
</dbReference>
<organism evidence="2">
    <name type="scientific">Hexamita inflata</name>
    <dbReference type="NCBI Taxonomy" id="28002"/>
    <lineage>
        <taxon>Eukaryota</taxon>
        <taxon>Metamonada</taxon>
        <taxon>Diplomonadida</taxon>
        <taxon>Hexamitidae</taxon>
        <taxon>Hexamitinae</taxon>
        <taxon>Hexamita</taxon>
    </lineage>
</organism>
<protein>
    <submittedName>
        <fullName evidence="2">Putative</fullName>
    </submittedName>
</protein>
<feature type="coiled-coil region" evidence="1">
    <location>
        <begin position="336"/>
        <end position="398"/>
    </location>
</feature>